<gene>
    <name evidence="5" type="primary">LOC107397246</name>
</gene>
<feature type="binding site" evidence="3">
    <location>
        <begin position="45"/>
        <end position="50"/>
    </location>
    <ligand>
        <name>substrate</name>
    </ligand>
</feature>
<dbReference type="PANTHER" id="PTHR12935">
    <property type="entry name" value="GAMMA-GLUTAMYLCYCLOTRANSFERASE"/>
    <property type="match status" value="1"/>
</dbReference>
<accession>A0A8C6M6X7</accession>
<name>A0A8C6M6X7_NOTFU</name>
<sequence>DYYVKHFIALILNLLSPTKITNFVFKKQNNLLITMLVTTVGCFLYFAFGSNLLKERLHLANPTATFVSTGRLKDYKLNFGLWGENVTTRWHGGVGTIEYSPGAEVWGVIWSLNNEDLANLDSQEGVKDGFYTPLTVSVETDKGPVVCRTYQMNNFYATVASPQYKEVVCLGAVQNNLPDEYVTRLKAVQTNNYTGPSLRDQIMVPSSENCTSLTSEIN</sequence>
<organism evidence="5 6">
    <name type="scientific">Nothobranchius furzeri</name>
    <name type="common">Turquoise killifish</name>
    <dbReference type="NCBI Taxonomy" id="105023"/>
    <lineage>
        <taxon>Eukaryota</taxon>
        <taxon>Metazoa</taxon>
        <taxon>Chordata</taxon>
        <taxon>Craniata</taxon>
        <taxon>Vertebrata</taxon>
        <taxon>Euteleostomi</taxon>
        <taxon>Actinopterygii</taxon>
        <taxon>Neopterygii</taxon>
        <taxon>Teleostei</taxon>
        <taxon>Neoteleostei</taxon>
        <taxon>Acanthomorphata</taxon>
        <taxon>Ovalentaria</taxon>
        <taxon>Atherinomorphae</taxon>
        <taxon>Cyprinodontiformes</taxon>
        <taxon>Nothobranchiidae</taxon>
        <taxon>Nothobranchius</taxon>
    </lineage>
</organism>
<evidence type="ECO:0000256" key="3">
    <source>
        <dbReference type="PIRSR" id="PIRSR617939-2"/>
    </source>
</evidence>
<dbReference type="InterPro" id="IPR013024">
    <property type="entry name" value="GGCT-like"/>
</dbReference>
<keyword evidence="1" id="KW-0456">Lyase</keyword>
<proteinExistence type="predicted"/>
<dbReference type="Gene3D" id="3.10.490.10">
    <property type="entry name" value="Gamma-glutamyl cyclotransferase-like"/>
    <property type="match status" value="1"/>
</dbReference>
<keyword evidence="4" id="KW-1133">Transmembrane helix</keyword>
<evidence type="ECO:0008006" key="7">
    <source>
        <dbReference type="Google" id="ProtNLM"/>
    </source>
</evidence>
<feature type="transmembrane region" description="Helical" evidence="4">
    <location>
        <begin position="31"/>
        <end position="48"/>
    </location>
</feature>
<dbReference type="CDD" id="cd06661">
    <property type="entry name" value="GGCT_like"/>
    <property type="match status" value="1"/>
</dbReference>
<dbReference type="InterPro" id="IPR017939">
    <property type="entry name" value="G-Glutamylcylcotransferase"/>
</dbReference>
<keyword evidence="6" id="KW-1185">Reference proteome</keyword>
<keyword evidence="4" id="KW-0812">Transmembrane</keyword>
<evidence type="ECO:0000256" key="4">
    <source>
        <dbReference type="SAM" id="Phobius"/>
    </source>
</evidence>
<evidence type="ECO:0000313" key="5">
    <source>
        <dbReference type="Ensembl" id="ENSNFUP00015028825.1"/>
    </source>
</evidence>
<dbReference type="PANTHER" id="PTHR12935:SF13">
    <property type="entry name" value="GAMMA-GLUTAMYLCYCLOTRANSFERASE"/>
    <property type="match status" value="1"/>
</dbReference>
<evidence type="ECO:0000313" key="6">
    <source>
        <dbReference type="Proteomes" id="UP000694548"/>
    </source>
</evidence>
<feature type="binding site" evidence="3">
    <location>
        <position position="164"/>
    </location>
    <ligand>
        <name>substrate</name>
    </ligand>
</feature>
<dbReference type="GO" id="GO:0003839">
    <property type="term" value="F:gamma-glutamylcyclotransferase activity"/>
    <property type="evidence" value="ECO:0007669"/>
    <property type="project" value="InterPro"/>
</dbReference>
<evidence type="ECO:0000256" key="1">
    <source>
        <dbReference type="ARBA" id="ARBA00023239"/>
    </source>
</evidence>
<reference evidence="5" key="2">
    <citation type="submission" date="2025-09" db="UniProtKB">
        <authorList>
            <consortium name="Ensembl"/>
        </authorList>
    </citation>
    <scope>IDENTIFICATION</scope>
</reference>
<dbReference type="SUPFAM" id="SSF110857">
    <property type="entry name" value="Gamma-glutamyl cyclotransferase-like"/>
    <property type="match status" value="1"/>
</dbReference>
<dbReference type="GeneTree" id="ENSGT00500000044921"/>
<dbReference type="Pfam" id="PF13772">
    <property type="entry name" value="AIG2_2"/>
    <property type="match status" value="1"/>
</dbReference>
<dbReference type="InterPro" id="IPR036568">
    <property type="entry name" value="GGCT-like_sf"/>
</dbReference>
<evidence type="ECO:0000256" key="2">
    <source>
        <dbReference type="PIRSR" id="PIRSR617939-1"/>
    </source>
</evidence>
<dbReference type="Ensembl" id="ENSNFUT00015030113.1">
    <property type="protein sequence ID" value="ENSNFUP00015028825.1"/>
    <property type="gene ID" value="ENSNFUG00015013944.1"/>
</dbReference>
<reference evidence="5" key="1">
    <citation type="submission" date="2025-08" db="UniProtKB">
        <authorList>
            <consortium name="Ensembl"/>
        </authorList>
    </citation>
    <scope>IDENTIFICATION</scope>
</reference>
<protein>
    <recommendedName>
        <fullName evidence="7">Gamma-glutamylcyclotransferase</fullName>
    </recommendedName>
</protein>
<dbReference type="Proteomes" id="UP000694548">
    <property type="component" value="Unassembled WGS sequence"/>
</dbReference>
<feature type="active site" description="Proton acceptor" evidence="2">
    <location>
        <position position="124"/>
    </location>
</feature>
<keyword evidence="4" id="KW-0472">Membrane</keyword>
<dbReference type="AlphaFoldDB" id="A0A8C6M6X7"/>